<dbReference type="InterPro" id="IPR052557">
    <property type="entry name" value="CAP/Cytokinesis_protein"/>
</dbReference>
<reference evidence="3" key="1">
    <citation type="submission" date="2018-02" db="EMBL/GenBank/DDBJ databases">
        <authorList>
            <person name="Hausmann B."/>
        </authorList>
    </citation>
    <scope>NUCLEOTIDE SEQUENCE [LARGE SCALE GENOMIC DNA]</scope>
    <source>
        <strain evidence="3">Peat soil MAG SbF1</strain>
    </source>
</reference>
<organism evidence="2 3">
    <name type="scientific">Candidatus Desulfosporosinus infrequens</name>
    <dbReference type="NCBI Taxonomy" id="2043169"/>
    <lineage>
        <taxon>Bacteria</taxon>
        <taxon>Bacillati</taxon>
        <taxon>Bacillota</taxon>
        <taxon>Clostridia</taxon>
        <taxon>Eubacteriales</taxon>
        <taxon>Desulfitobacteriaceae</taxon>
        <taxon>Desulfosporosinus</taxon>
    </lineage>
</organism>
<dbReference type="Pfam" id="PF01841">
    <property type="entry name" value="Transglut_core"/>
    <property type="match status" value="1"/>
</dbReference>
<dbReference type="Proteomes" id="UP000238916">
    <property type="component" value="Unassembled WGS sequence"/>
</dbReference>
<evidence type="ECO:0000259" key="1">
    <source>
        <dbReference type="SMART" id="SM00460"/>
    </source>
</evidence>
<dbReference type="SMART" id="SM00460">
    <property type="entry name" value="TGc"/>
    <property type="match status" value="1"/>
</dbReference>
<sequence length="201" mass="21965">MTARDSGFVINYTGDTSNFNEDLSNSLKAAESSNDYLKFSMSSLSCTANGTDGNLNIDVGATYLTTAQQEAYVNAVVTRALVSIITPGMTDFQKEKAIHTWVIKTVSYDYTLANHSAYAALVAPHKTACQGYSLLMYKMLRQAGITTRIVSGTLNGEAHAWNKVNIGGNWYNVDATNDDGANTTRFYNVTDSVLRQHGFAW</sequence>
<proteinExistence type="predicted"/>
<dbReference type="GO" id="GO:0005737">
    <property type="term" value="C:cytoplasm"/>
    <property type="evidence" value="ECO:0007669"/>
    <property type="project" value="TreeGrafter"/>
</dbReference>
<dbReference type="InterPro" id="IPR038765">
    <property type="entry name" value="Papain-like_cys_pep_sf"/>
</dbReference>
<dbReference type="Gene3D" id="3.10.620.30">
    <property type="match status" value="1"/>
</dbReference>
<gene>
    <name evidence="2" type="ORF">SBF1_7700001</name>
</gene>
<dbReference type="EMBL" id="OMOF01000746">
    <property type="protein sequence ID" value="SPF54572.1"/>
    <property type="molecule type" value="Genomic_DNA"/>
</dbReference>
<protein>
    <recommendedName>
        <fullName evidence="1">Transglutaminase-like domain-containing protein</fullName>
    </recommendedName>
</protein>
<dbReference type="AlphaFoldDB" id="A0A2U3LRT8"/>
<feature type="domain" description="Transglutaminase-like" evidence="1">
    <location>
        <begin position="122"/>
        <end position="177"/>
    </location>
</feature>
<dbReference type="PANTHER" id="PTHR46333">
    <property type="entry name" value="CYTOKINESIS PROTEIN 3"/>
    <property type="match status" value="1"/>
</dbReference>
<evidence type="ECO:0000313" key="2">
    <source>
        <dbReference type="EMBL" id="SPF54572.1"/>
    </source>
</evidence>
<name>A0A2U3LRT8_9FIRM</name>
<evidence type="ECO:0000313" key="3">
    <source>
        <dbReference type="Proteomes" id="UP000238916"/>
    </source>
</evidence>
<dbReference type="SUPFAM" id="SSF54001">
    <property type="entry name" value="Cysteine proteinases"/>
    <property type="match status" value="1"/>
</dbReference>
<dbReference type="PANTHER" id="PTHR46333:SF2">
    <property type="entry name" value="CYTOKINESIS PROTEIN 3"/>
    <property type="match status" value="1"/>
</dbReference>
<dbReference type="InterPro" id="IPR002931">
    <property type="entry name" value="Transglutaminase-like"/>
</dbReference>
<accession>A0A2U3LRT8</accession>